<gene>
    <name evidence="2" type="ORF">L345_13798</name>
</gene>
<comment type="caution">
    <text evidence="2">The sequence shown here is derived from an EMBL/GenBank/DDBJ whole genome shotgun (WGS) entry which is preliminary data.</text>
</comment>
<dbReference type="InterPro" id="IPR018159">
    <property type="entry name" value="Spectrin/alpha-actinin"/>
</dbReference>
<dbReference type="CDD" id="cd00176">
    <property type="entry name" value="SPEC"/>
    <property type="match status" value="1"/>
</dbReference>
<evidence type="ECO:0000313" key="3">
    <source>
        <dbReference type="Proteomes" id="UP000018936"/>
    </source>
</evidence>
<feature type="non-terminal residue" evidence="2">
    <location>
        <position position="1"/>
    </location>
</feature>
<evidence type="ECO:0008006" key="4">
    <source>
        <dbReference type="Google" id="ProtNLM"/>
    </source>
</evidence>
<dbReference type="InterPro" id="IPR002017">
    <property type="entry name" value="Spectrin_repeat"/>
</dbReference>
<dbReference type="OrthoDB" id="10057795at2759"/>
<dbReference type="Proteomes" id="UP000018936">
    <property type="component" value="Unassembled WGS sequence"/>
</dbReference>
<sequence>MQSINILGYLNVMRHYSVISGFESKYDSVAVRSQKFLEQSIHSAQEIDKTLQLIQESLAFIDRQLTGYIIDRIDAAHVPQEAQKKLQDVFMKFRLFQKPANFEQRLQESKRILDEVKLQVPKLEWRSVEQEAMQSQLDNCMKLYKTLSEVKSEVETVIKTGRQIVQKQQTENPKELDERLTALKLQYNYLGAKVTEKKQELEKCLKLSRKLRKEMNALTEWLAMIDSELTKRSAVEGVPINLDAELAWSKGTQLETEKRQHQLKIITDLGEGLKMVLKGKERLVNDKLSLLSSNWIAVTSRAEEWFNLLLAYQKHMETFDQNVVNITTWMYQTEILLDESETQSPQQRSNILKCLKAELNDMRPKVDSVLDQAVDLMTNRGGYCRKVIEPKLTELNQRFTTVSERIKHEKTEQSSEAPPPCHLSPVFAQSVVQSRRVLLARILRICLWHSYWIQHFRFSLVRAKSIGHIAVQLLGGEQQASHHFALSTKYISTKPLTAGAILRAAVSWLVGLIDTKALNWCEEQELDATDIASSQLYGGTARQASRGVDNVRAQAWAPGSTEELFCHQVPLSAVGNESYVNPMGPSLPTEDPGEQQPKRPRLAPEATFTRTAMGLHPDLMGVIHALQAQERDHVLGPIDLGVMSPEPRQDHREVQSGSEVKLDHLLMRANSQVQGLGGSLDKPRQKHLAIYGLDKQRRFYRALGDCILCCKDHVHEVCGGTGIHQSLWRNPLGTIGQEHLGRQDQMPRGSRIHVCRK</sequence>
<evidence type="ECO:0000313" key="2">
    <source>
        <dbReference type="EMBL" id="ETE60460.1"/>
    </source>
</evidence>
<name>V8NEF0_OPHHA</name>
<dbReference type="AlphaFoldDB" id="V8NEF0"/>
<dbReference type="SUPFAM" id="SSF46966">
    <property type="entry name" value="Spectrin repeat"/>
    <property type="match status" value="2"/>
</dbReference>
<dbReference type="EMBL" id="AZIM01004656">
    <property type="protein sequence ID" value="ETE60460.1"/>
    <property type="molecule type" value="Genomic_DNA"/>
</dbReference>
<reference evidence="2 3" key="1">
    <citation type="journal article" date="2013" name="Proc. Natl. Acad. Sci. U.S.A.">
        <title>The king cobra genome reveals dynamic gene evolution and adaptation in the snake venom system.</title>
        <authorList>
            <person name="Vonk F.J."/>
            <person name="Casewell N.R."/>
            <person name="Henkel C.V."/>
            <person name="Heimberg A.M."/>
            <person name="Jansen H.J."/>
            <person name="McCleary R.J."/>
            <person name="Kerkkamp H.M."/>
            <person name="Vos R.A."/>
            <person name="Guerreiro I."/>
            <person name="Calvete J.J."/>
            <person name="Wuster W."/>
            <person name="Woods A.E."/>
            <person name="Logan J.M."/>
            <person name="Harrison R.A."/>
            <person name="Castoe T.A."/>
            <person name="de Koning A.P."/>
            <person name="Pollock D.D."/>
            <person name="Yandell M."/>
            <person name="Calderon D."/>
            <person name="Renjifo C."/>
            <person name="Currier R.B."/>
            <person name="Salgado D."/>
            <person name="Pla D."/>
            <person name="Sanz L."/>
            <person name="Hyder A.S."/>
            <person name="Ribeiro J.M."/>
            <person name="Arntzen J.W."/>
            <person name="van den Thillart G.E."/>
            <person name="Boetzer M."/>
            <person name="Pirovano W."/>
            <person name="Dirks R.P."/>
            <person name="Spaink H.P."/>
            <person name="Duboule D."/>
            <person name="McGlinn E."/>
            <person name="Kini R.M."/>
            <person name="Richardson M.K."/>
        </authorList>
    </citation>
    <scope>NUCLEOTIDE SEQUENCE</scope>
    <source>
        <tissue evidence="2">Blood</tissue>
    </source>
</reference>
<organism evidence="2 3">
    <name type="scientific">Ophiophagus hannah</name>
    <name type="common">King cobra</name>
    <name type="synonym">Naja hannah</name>
    <dbReference type="NCBI Taxonomy" id="8665"/>
    <lineage>
        <taxon>Eukaryota</taxon>
        <taxon>Metazoa</taxon>
        <taxon>Chordata</taxon>
        <taxon>Craniata</taxon>
        <taxon>Vertebrata</taxon>
        <taxon>Euteleostomi</taxon>
        <taxon>Lepidosauria</taxon>
        <taxon>Squamata</taxon>
        <taxon>Bifurcata</taxon>
        <taxon>Unidentata</taxon>
        <taxon>Episquamata</taxon>
        <taxon>Toxicofera</taxon>
        <taxon>Serpentes</taxon>
        <taxon>Colubroidea</taxon>
        <taxon>Elapidae</taxon>
        <taxon>Elapinae</taxon>
        <taxon>Ophiophagus</taxon>
    </lineage>
</organism>
<dbReference type="FunFam" id="1.20.58.60:FF:000140">
    <property type="entry name" value="dystrophin isoform X1"/>
    <property type="match status" value="1"/>
</dbReference>
<dbReference type="Pfam" id="PF00435">
    <property type="entry name" value="Spectrin"/>
    <property type="match status" value="1"/>
</dbReference>
<proteinExistence type="predicted"/>
<dbReference type="SMART" id="SM00150">
    <property type="entry name" value="SPEC"/>
    <property type="match status" value="2"/>
</dbReference>
<accession>V8NEF0</accession>
<dbReference type="Gene3D" id="1.20.58.60">
    <property type="match status" value="1"/>
</dbReference>
<keyword evidence="3" id="KW-1185">Reference proteome</keyword>
<evidence type="ECO:0000256" key="1">
    <source>
        <dbReference type="SAM" id="MobiDB-lite"/>
    </source>
</evidence>
<feature type="region of interest" description="Disordered" evidence="1">
    <location>
        <begin position="581"/>
        <end position="601"/>
    </location>
</feature>
<protein>
    <recommendedName>
        <fullName evidence="4">Dystrophin</fullName>
    </recommendedName>
</protein>